<accession>A0A2U1L0Z7</accession>
<dbReference type="STRING" id="35608.A0A2U1L0Z7"/>
<keyword evidence="1" id="KW-0548">Nucleotidyltransferase</keyword>
<reference evidence="1 2" key="1">
    <citation type="journal article" date="2018" name="Mol. Plant">
        <title>The genome of Artemisia annua provides insight into the evolution of Asteraceae family and artemisinin biosynthesis.</title>
        <authorList>
            <person name="Shen Q."/>
            <person name="Zhang L."/>
            <person name="Liao Z."/>
            <person name="Wang S."/>
            <person name="Yan T."/>
            <person name="Shi P."/>
            <person name="Liu M."/>
            <person name="Fu X."/>
            <person name="Pan Q."/>
            <person name="Wang Y."/>
            <person name="Lv Z."/>
            <person name="Lu X."/>
            <person name="Zhang F."/>
            <person name="Jiang W."/>
            <person name="Ma Y."/>
            <person name="Chen M."/>
            <person name="Hao X."/>
            <person name="Li L."/>
            <person name="Tang Y."/>
            <person name="Lv G."/>
            <person name="Zhou Y."/>
            <person name="Sun X."/>
            <person name="Brodelius P.E."/>
            <person name="Rose J.K.C."/>
            <person name="Tang K."/>
        </authorList>
    </citation>
    <scope>NUCLEOTIDE SEQUENCE [LARGE SCALE GENOMIC DNA]</scope>
    <source>
        <strain evidence="2">cv. Huhao1</strain>
        <tissue evidence="1">Leaf</tissue>
    </source>
</reference>
<dbReference type="Proteomes" id="UP000245207">
    <property type="component" value="Unassembled WGS sequence"/>
</dbReference>
<proteinExistence type="predicted"/>
<sequence>MCHSNLSEGVSDEGIVLITLNTRNGFCNFVKANGFIGLVPDSHDHLFFDCDATSKIWAKVKMMVKLDNAPSRWSDIISFMISRPCNKSIWSVLQRLVIGASVYMLWQERNSRTFQDLHRSIDDICKNIIDTVRLRIMGLRINDSVQVFEAARIWNFHVKKIAGWILNKDNSIVYSFMDFWYNMRKSICKLGVRLWFTWLSGTGFRR</sequence>
<comment type="caution">
    <text evidence="1">The sequence shown here is derived from an EMBL/GenBank/DDBJ whole genome shotgun (WGS) entry which is preliminary data.</text>
</comment>
<dbReference type="GO" id="GO:0003964">
    <property type="term" value="F:RNA-directed DNA polymerase activity"/>
    <property type="evidence" value="ECO:0007669"/>
    <property type="project" value="UniProtKB-KW"/>
</dbReference>
<keyword evidence="1" id="KW-0695">RNA-directed DNA polymerase</keyword>
<keyword evidence="2" id="KW-1185">Reference proteome</keyword>
<dbReference type="EMBL" id="PKPP01012259">
    <property type="protein sequence ID" value="PWA42666.1"/>
    <property type="molecule type" value="Genomic_DNA"/>
</dbReference>
<organism evidence="1 2">
    <name type="scientific">Artemisia annua</name>
    <name type="common">Sweet wormwood</name>
    <dbReference type="NCBI Taxonomy" id="35608"/>
    <lineage>
        <taxon>Eukaryota</taxon>
        <taxon>Viridiplantae</taxon>
        <taxon>Streptophyta</taxon>
        <taxon>Embryophyta</taxon>
        <taxon>Tracheophyta</taxon>
        <taxon>Spermatophyta</taxon>
        <taxon>Magnoliopsida</taxon>
        <taxon>eudicotyledons</taxon>
        <taxon>Gunneridae</taxon>
        <taxon>Pentapetalae</taxon>
        <taxon>asterids</taxon>
        <taxon>campanulids</taxon>
        <taxon>Asterales</taxon>
        <taxon>Asteraceae</taxon>
        <taxon>Asteroideae</taxon>
        <taxon>Anthemideae</taxon>
        <taxon>Artemisiinae</taxon>
        <taxon>Artemisia</taxon>
    </lineage>
</organism>
<dbReference type="AlphaFoldDB" id="A0A2U1L0Z7"/>
<evidence type="ECO:0000313" key="1">
    <source>
        <dbReference type="EMBL" id="PWA42666.1"/>
    </source>
</evidence>
<protein>
    <submittedName>
        <fullName evidence="1">Reverse transcriptase zinc-binding domain-containing protein</fullName>
    </submittedName>
</protein>
<name>A0A2U1L0Z7_ARTAN</name>
<evidence type="ECO:0000313" key="2">
    <source>
        <dbReference type="Proteomes" id="UP000245207"/>
    </source>
</evidence>
<gene>
    <name evidence="1" type="ORF">CTI12_AA541890</name>
</gene>
<keyword evidence="1" id="KW-0808">Transferase</keyword>
<dbReference type="OrthoDB" id="1938430at2759"/>